<reference evidence="1" key="1">
    <citation type="submission" date="2018-02" db="EMBL/GenBank/DDBJ databases">
        <title>Rhizophora mucronata_Transcriptome.</title>
        <authorList>
            <person name="Meera S.P."/>
            <person name="Sreeshan A."/>
            <person name="Augustine A."/>
        </authorList>
    </citation>
    <scope>NUCLEOTIDE SEQUENCE</scope>
    <source>
        <tissue evidence="1">Leaf</tissue>
    </source>
</reference>
<accession>A0A2P2PL13</accession>
<evidence type="ECO:0000313" key="1">
    <source>
        <dbReference type="EMBL" id="MBX55428.1"/>
    </source>
</evidence>
<name>A0A2P2PL13_RHIMU</name>
<protein>
    <submittedName>
        <fullName evidence="1">Uncharacterized protein</fullName>
    </submittedName>
</protein>
<dbReference type="EMBL" id="GGEC01074944">
    <property type="protein sequence ID" value="MBX55428.1"/>
    <property type="molecule type" value="Transcribed_RNA"/>
</dbReference>
<proteinExistence type="predicted"/>
<dbReference type="AlphaFoldDB" id="A0A2P2PL13"/>
<organism evidence="1">
    <name type="scientific">Rhizophora mucronata</name>
    <name type="common">Asiatic mangrove</name>
    <dbReference type="NCBI Taxonomy" id="61149"/>
    <lineage>
        <taxon>Eukaryota</taxon>
        <taxon>Viridiplantae</taxon>
        <taxon>Streptophyta</taxon>
        <taxon>Embryophyta</taxon>
        <taxon>Tracheophyta</taxon>
        <taxon>Spermatophyta</taxon>
        <taxon>Magnoliopsida</taxon>
        <taxon>eudicotyledons</taxon>
        <taxon>Gunneridae</taxon>
        <taxon>Pentapetalae</taxon>
        <taxon>rosids</taxon>
        <taxon>fabids</taxon>
        <taxon>Malpighiales</taxon>
        <taxon>Rhizophoraceae</taxon>
        <taxon>Rhizophora</taxon>
    </lineage>
</organism>
<sequence>MLISCISFEEPLNVHFPLSQRLMAMKSSVIVLTLSKLKVDVMVYCSFSCKCHRCESTEHKKHYKPLIHPNNSYRRCKNESDKIHSSESRYRD</sequence>